<sequence>MSYGNVPPPPLPIPPTGPPSKPGMSTGAQRVVLHQPHFQTHG</sequence>
<gene>
    <name evidence="2" type="ORF">RM446_15635</name>
</gene>
<dbReference type="RefSeq" id="WP_311546039.1">
    <property type="nucleotide sequence ID" value="NZ_JAVREK010000016.1"/>
</dbReference>
<feature type="compositionally biased region" description="Pro residues" evidence="1">
    <location>
        <begin position="1"/>
        <end position="21"/>
    </location>
</feature>
<protein>
    <submittedName>
        <fullName evidence="2">Uncharacterized protein</fullName>
    </submittedName>
</protein>
<name>A0ABU2KW88_9ACTN</name>
<proteinExistence type="predicted"/>
<dbReference type="Proteomes" id="UP001183226">
    <property type="component" value="Unassembled WGS sequence"/>
</dbReference>
<evidence type="ECO:0000313" key="2">
    <source>
        <dbReference type="EMBL" id="MDT0303549.1"/>
    </source>
</evidence>
<dbReference type="EMBL" id="JAVREK010000016">
    <property type="protein sequence ID" value="MDT0303549.1"/>
    <property type="molecule type" value="Genomic_DNA"/>
</dbReference>
<accession>A0ABU2KW88</accession>
<reference evidence="3" key="1">
    <citation type="submission" date="2023-07" db="EMBL/GenBank/DDBJ databases">
        <title>30 novel species of actinomycetes from the DSMZ collection.</title>
        <authorList>
            <person name="Nouioui I."/>
        </authorList>
    </citation>
    <scope>NUCLEOTIDE SEQUENCE [LARGE SCALE GENOMIC DNA]</scope>
    <source>
        <strain evidence="3">DSM 45055</strain>
    </source>
</reference>
<keyword evidence="3" id="KW-1185">Reference proteome</keyword>
<evidence type="ECO:0000256" key="1">
    <source>
        <dbReference type="SAM" id="MobiDB-lite"/>
    </source>
</evidence>
<organism evidence="2 3">
    <name type="scientific">Streptomonospora wellingtoniae</name>
    <dbReference type="NCBI Taxonomy" id="3075544"/>
    <lineage>
        <taxon>Bacteria</taxon>
        <taxon>Bacillati</taxon>
        <taxon>Actinomycetota</taxon>
        <taxon>Actinomycetes</taxon>
        <taxon>Streptosporangiales</taxon>
        <taxon>Nocardiopsidaceae</taxon>
        <taxon>Streptomonospora</taxon>
    </lineage>
</organism>
<feature type="region of interest" description="Disordered" evidence="1">
    <location>
        <begin position="1"/>
        <end position="42"/>
    </location>
</feature>
<evidence type="ECO:0000313" key="3">
    <source>
        <dbReference type="Proteomes" id="UP001183226"/>
    </source>
</evidence>
<comment type="caution">
    <text evidence="2">The sequence shown here is derived from an EMBL/GenBank/DDBJ whole genome shotgun (WGS) entry which is preliminary data.</text>
</comment>